<reference evidence="3" key="1">
    <citation type="submission" date="2022-11" db="UniProtKB">
        <authorList>
            <consortium name="WormBaseParasite"/>
        </authorList>
    </citation>
    <scope>IDENTIFICATION</scope>
</reference>
<evidence type="ECO:0000256" key="1">
    <source>
        <dbReference type="SAM" id="MobiDB-lite"/>
    </source>
</evidence>
<keyword evidence="2" id="KW-1185">Reference proteome</keyword>
<feature type="region of interest" description="Disordered" evidence="1">
    <location>
        <begin position="1"/>
        <end position="27"/>
    </location>
</feature>
<evidence type="ECO:0000313" key="2">
    <source>
        <dbReference type="Proteomes" id="UP000887566"/>
    </source>
</evidence>
<proteinExistence type="predicted"/>
<dbReference type="Proteomes" id="UP000887566">
    <property type="component" value="Unplaced"/>
</dbReference>
<sequence>MTIRAARLTPNDGSRPISARRQRARKLRPPIDQRLAARQWSGTVFARIFAPKTNGSAHKTWLERERAHGANNDECTVIITAVPLSLATFPTELLPKRGVSSRLSETISQSLWQQTTKSFQSAVGSHGPINQPPLRYPIRHRLTAATVGARRPLPIRCSRGDIKGGPANKYYEY</sequence>
<evidence type="ECO:0000313" key="3">
    <source>
        <dbReference type="WBParaSite" id="PSAMB.scaffold14962size1726.g36314.t1"/>
    </source>
</evidence>
<protein>
    <submittedName>
        <fullName evidence="3">Uncharacterized protein</fullName>
    </submittedName>
</protein>
<accession>A0A914V425</accession>
<dbReference type="AlphaFoldDB" id="A0A914V425"/>
<feature type="compositionally biased region" description="Basic residues" evidence="1">
    <location>
        <begin position="18"/>
        <end position="27"/>
    </location>
</feature>
<name>A0A914V425_9BILA</name>
<dbReference type="WBParaSite" id="PSAMB.scaffold14962size1726.g36314.t1">
    <property type="protein sequence ID" value="PSAMB.scaffold14962size1726.g36314.t1"/>
    <property type="gene ID" value="PSAMB.scaffold14962size1726.g36314"/>
</dbReference>
<organism evidence="2 3">
    <name type="scientific">Plectus sambesii</name>
    <dbReference type="NCBI Taxonomy" id="2011161"/>
    <lineage>
        <taxon>Eukaryota</taxon>
        <taxon>Metazoa</taxon>
        <taxon>Ecdysozoa</taxon>
        <taxon>Nematoda</taxon>
        <taxon>Chromadorea</taxon>
        <taxon>Plectida</taxon>
        <taxon>Plectina</taxon>
        <taxon>Plectoidea</taxon>
        <taxon>Plectidae</taxon>
        <taxon>Plectus</taxon>
    </lineage>
</organism>